<organism evidence="1 2">
    <name type="scientific">Pyxicephalus adspersus</name>
    <name type="common">African bullfrog</name>
    <dbReference type="NCBI Taxonomy" id="30357"/>
    <lineage>
        <taxon>Eukaryota</taxon>
        <taxon>Metazoa</taxon>
        <taxon>Chordata</taxon>
        <taxon>Craniata</taxon>
        <taxon>Vertebrata</taxon>
        <taxon>Euteleostomi</taxon>
        <taxon>Amphibia</taxon>
        <taxon>Batrachia</taxon>
        <taxon>Anura</taxon>
        <taxon>Neobatrachia</taxon>
        <taxon>Ranoidea</taxon>
        <taxon>Pyxicephalidae</taxon>
        <taxon>Pyxicephalinae</taxon>
        <taxon>Pyxicephalus</taxon>
    </lineage>
</organism>
<dbReference type="EMBL" id="DYDO01000006">
    <property type="protein sequence ID" value="DBA23282.1"/>
    <property type="molecule type" value="Genomic_DNA"/>
</dbReference>
<accession>A0AAV3AGU6</accession>
<dbReference type="AlphaFoldDB" id="A0AAV3AGU6"/>
<keyword evidence="2" id="KW-1185">Reference proteome</keyword>
<protein>
    <submittedName>
        <fullName evidence="1">Uncharacterized protein</fullName>
    </submittedName>
</protein>
<evidence type="ECO:0000313" key="1">
    <source>
        <dbReference type="EMBL" id="DBA23282.1"/>
    </source>
</evidence>
<comment type="caution">
    <text evidence="1">The sequence shown here is derived from an EMBL/GenBank/DDBJ whole genome shotgun (WGS) entry which is preliminary data.</text>
</comment>
<proteinExistence type="predicted"/>
<reference evidence="1" key="1">
    <citation type="thesis" date="2020" institute="ProQuest LLC" country="789 East Eisenhower Parkway, Ann Arbor, MI, USA">
        <title>Comparative Genomics and Chromosome Evolution.</title>
        <authorList>
            <person name="Mudd A.B."/>
        </authorList>
    </citation>
    <scope>NUCLEOTIDE SEQUENCE</scope>
    <source>
        <strain evidence="1">1538</strain>
        <tissue evidence="1">Blood</tissue>
    </source>
</reference>
<evidence type="ECO:0000313" key="2">
    <source>
        <dbReference type="Proteomes" id="UP001181693"/>
    </source>
</evidence>
<sequence length="84" mass="9339">MVGWQGGSVGTPHSHEFLPCTLDFSTPSRTYSQVNWLPRNCRRYAWKIGSKSAAQAVVCVIWRCNTNTTNCKKSRSTGDEGTSQ</sequence>
<gene>
    <name evidence="1" type="ORF">GDO54_014212</name>
</gene>
<name>A0AAV3AGU6_PYXAD</name>
<dbReference type="Proteomes" id="UP001181693">
    <property type="component" value="Unassembled WGS sequence"/>
</dbReference>